<dbReference type="Pfam" id="PF00152">
    <property type="entry name" value="tRNA-synt_2"/>
    <property type="match status" value="1"/>
</dbReference>
<evidence type="ECO:0000313" key="6">
    <source>
        <dbReference type="EMBL" id="PIR45842.1"/>
    </source>
</evidence>
<keyword evidence="1" id="KW-0963">Cytoplasm</keyword>
<dbReference type="GO" id="GO:0004815">
    <property type="term" value="F:aspartate-tRNA ligase activity"/>
    <property type="evidence" value="ECO:0007669"/>
    <property type="project" value="InterPro"/>
</dbReference>
<dbReference type="AlphaFoldDB" id="A0A2H0RH07"/>
<protein>
    <submittedName>
        <fullName evidence="6">Aspartate--tRNA(Asn) ligase</fullName>
    </submittedName>
</protein>
<gene>
    <name evidence="6" type="ORF">COV08_03015</name>
</gene>
<feature type="non-terminal residue" evidence="6">
    <location>
        <position position="1"/>
    </location>
</feature>
<dbReference type="EMBL" id="PCYK01000025">
    <property type="protein sequence ID" value="PIR45842.1"/>
    <property type="molecule type" value="Genomic_DNA"/>
</dbReference>
<comment type="caution">
    <text evidence="6">The sequence shown here is derived from an EMBL/GenBank/DDBJ whole genome shotgun (WGS) entry which is preliminary data.</text>
</comment>
<dbReference type="PANTHER" id="PTHR43450:SF1">
    <property type="entry name" value="ASPARTATE--TRNA LIGASE, CYTOPLASMIC"/>
    <property type="match status" value="1"/>
</dbReference>
<name>A0A2H0RH07_9BACT</name>
<dbReference type="PANTHER" id="PTHR43450">
    <property type="entry name" value="ASPARTYL-TRNA SYNTHETASE"/>
    <property type="match status" value="1"/>
</dbReference>
<keyword evidence="3" id="KW-0547">Nucleotide-binding</keyword>
<dbReference type="Gene3D" id="3.30.930.10">
    <property type="entry name" value="Bira Bifunctional Protein, Domain 2"/>
    <property type="match status" value="1"/>
</dbReference>
<accession>A0A2H0RH07</accession>
<dbReference type="GO" id="GO:0005524">
    <property type="term" value="F:ATP binding"/>
    <property type="evidence" value="ECO:0007669"/>
    <property type="project" value="InterPro"/>
</dbReference>
<evidence type="ECO:0000256" key="1">
    <source>
        <dbReference type="ARBA" id="ARBA00022490"/>
    </source>
</evidence>
<keyword evidence="4" id="KW-0067">ATP-binding</keyword>
<dbReference type="GO" id="GO:0003723">
    <property type="term" value="F:RNA binding"/>
    <property type="evidence" value="ECO:0007669"/>
    <property type="project" value="TreeGrafter"/>
</dbReference>
<dbReference type="SUPFAM" id="SSF55681">
    <property type="entry name" value="Class II aaRS and biotin synthetases"/>
    <property type="match status" value="1"/>
</dbReference>
<dbReference type="InterPro" id="IPR004523">
    <property type="entry name" value="Asp-tRNA_synthase_2"/>
</dbReference>
<evidence type="ECO:0000259" key="5">
    <source>
        <dbReference type="PROSITE" id="PS50862"/>
    </source>
</evidence>
<evidence type="ECO:0000256" key="4">
    <source>
        <dbReference type="ARBA" id="ARBA00022840"/>
    </source>
</evidence>
<reference evidence="6 7" key="1">
    <citation type="submission" date="2017-09" db="EMBL/GenBank/DDBJ databases">
        <title>Depth-based differentiation of microbial function through sediment-hosted aquifers and enrichment of novel symbionts in the deep terrestrial subsurface.</title>
        <authorList>
            <person name="Probst A.J."/>
            <person name="Ladd B."/>
            <person name="Jarett J.K."/>
            <person name="Geller-Mcgrath D.E."/>
            <person name="Sieber C.M."/>
            <person name="Emerson J.B."/>
            <person name="Anantharaman K."/>
            <person name="Thomas B.C."/>
            <person name="Malmstrom R."/>
            <person name="Stieglmeier M."/>
            <person name="Klingl A."/>
            <person name="Woyke T."/>
            <person name="Ryan C.M."/>
            <person name="Banfield J.F."/>
        </authorList>
    </citation>
    <scope>NUCLEOTIDE SEQUENCE [LARGE SCALE GENOMIC DNA]</scope>
    <source>
        <strain evidence="6">CG10_big_fil_rev_8_21_14_0_10_49_38</strain>
    </source>
</reference>
<dbReference type="GO" id="GO:0006422">
    <property type="term" value="P:aspartyl-tRNA aminoacylation"/>
    <property type="evidence" value="ECO:0007669"/>
    <property type="project" value="InterPro"/>
</dbReference>
<dbReference type="GO" id="GO:0017101">
    <property type="term" value="C:aminoacyl-tRNA synthetase multienzyme complex"/>
    <property type="evidence" value="ECO:0007669"/>
    <property type="project" value="TreeGrafter"/>
</dbReference>
<organism evidence="6 7">
    <name type="scientific">Candidatus Vogelbacteria bacterium CG10_big_fil_rev_8_21_14_0_10_49_38</name>
    <dbReference type="NCBI Taxonomy" id="1975043"/>
    <lineage>
        <taxon>Bacteria</taxon>
        <taxon>Candidatus Vogeliibacteriota</taxon>
    </lineage>
</organism>
<dbReference type="InterPro" id="IPR006195">
    <property type="entry name" value="aa-tRNA-synth_II"/>
</dbReference>
<dbReference type="Proteomes" id="UP000230431">
    <property type="component" value="Unassembled WGS sequence"/>
</dbReference>
<proteinExistence type="predicted"/>
<dbReference type="GO" id="GO:0005829">
    <property type="term" value="C:cytosol"/>
    <property type="evidence" value="ECO:0007669"/>
    <property type="project" value="TreeGrafter"/>
</dbReference>
<keyword evidence="2 6" id="KW-0436">Ligase</keyword>
<dbReference type="InterPro" id="IPR045864">
    <property type="entry name" value="aa-tRNA-synth_II/BPL/LPL"/>
</dbReference>
<sequence length="73" mass="8381">YDTLITSLKNKNLDPEKFSYYLQAFKYGLPPHGGFGLGLERLTARLLNLDNVKEATLFPRDLNRIDHLLSTDK</sequence>
<evidence type="ECO:0000313" key="7">
    <source>
        <dbReference type="Proteomes" id="UP000230431"/>
    </source>
</evidence>
<dbReference type="PROSITE" id="PS50862">
    <property type="entry name" value="AA_TRNA_LIGASE_II"/>
    <property type="match status" value="1"/>
</dbReference>
<feature type="domain" description="Aminoacyl-transfer RNA synthetases class-II family profile" evidence="5">
    <location>
        <begin position="1"/>
        <end position="59"/>
    </location>
</feature>
<evidence type="ECO:0000256" key="2">
    <source>
        <dbReference type="ARBA" id="ARBA00022598"/>
    </source>
</evidence>
<evidence type="ECO:0000256" key="3">
    <source>
        <dbReference type="ARBA" id="ARBA00022741"/>
    </source>
</evidence>
<dbReference type="InterPro" id="IPR004364">
    <property type="entry name" value="Aa-tRNA-synt_II"/>
</dbReference>